<comment type="caution">
    <text evidence="6">The sequence shown here is derived from an EMBL/GenBank/DDBJ whole genome shotgun (WGS) entry which is preliminary data.</text>
</comment>
<dbReference type="CDD" id="cd06472">
    <property type="entry name" value="ACD_ScHsp26_like"/>
    <property type="match status" value="1"/>
</dbReference>
<dbReference type="InterPro" id="IPR007052">
    <property type="entry name" value="CS_dom"/>
</dbReference>
<keyword evidence="1 6" id="KW-0346">Stress response</keyword>
<evidence type="ECO:0000256" key="1">
    <source>
        <dbReference type="ARBA" id="ARBA00023016"/>
    </source>
</evidence>
<comment type="similarity">
    <text evidence="2 3">Belongs to the small heat shock protein (HSP20) family.</text>
</comment>
<sequence>MSLSPRRIDWKETQDEHVITMDVPGLRKDEIKIEVEENGVVRVSGERKKEEEQKGDHWHRVERTYGKFWRQVRLPENVDLDSVKAKIENGVLTLTLNKLSHDKMKGPRVVSIIEEDEL</sequence>
<dbReference type="AlphaFoldDB" id="A0A2K3NRS4"/>
<feature type="domain" description="SHSP" evidence="4">
    <location>
        <begin position="1"/>
        <end position="115"/>
    </location>
</feature>
<evidence type="ECO:0000313" key="6">
    <source>
        <dbReference type="EMBL" id="PNY05736.1"/>
    </source>
</evidence>
<evidence type="ECO:0000256" key="2">
    <source>
        <dbReference type="PROSITE-ProRule" id="PRU00285"/>
    </source>
</evidence>
<dbReference type="InterPro" id="IPR008978">
    <property type="entry name" value="HSP20-like_chaperone"/>
</dbReference>
<dbReference type="PANTHER" id="PTHR11527">
    <property type="entry name" value="HEAT-SHOCK PROTEIN 20 FAMILY MEMBER"/>
    <property type="match status" value="1"/>
</dbReference>
<evidence type="ECO:0000256" key="3">
    <source>
        <dbReference type="RuleBase" id="RU003616"/>
    </source>
</evidence>
<evidence type="ECO:0000259" key="4">
    <source>
        <dbReference type="PROSITE" id="PS01031"/>
    </source>
</evidence>
<protein>
    <submittedName>
        <fullName evidence="6">Class VI heat shock protein</fullName>
    </submittedName>
</protein>
<evidence type="ECO:0000313" key="7">
    <source>
        <dbReference type="Proteomes" id="UP000236291"/>
    </source>
</evidence>
<dbReference type="InterPro" id="IPR031107">
    <property type="entry name" value="Small_HSP"/>
</dbReference>
<accession>A0A2K3NRS4</accession>
<name>A0A2K3NRS4_TRIPR</name>
<reference evidence="6 7" key="2">
    <citation type="journal article" date="2017" name="Front. Plant Sci.">
        <title>Gene Classification and Mining of Molecular Markers Useful in Red Clover (Trifolium pratense) Breeding.</title>
        <authorList>
            <person name="Istvanek J."/>
            <person name="Dluhosova J."/>
            <person name="Dluhos P."/>
            <person name="Patkova L."/>
            <person name="Nedelnik J."/>
            <person name="Repkova J."/>
        </authorList>
    </citation>
    <scope>NUCLEOTIDE SEQUENCE [LARGE SCALE GENOMIC DNA]</scope>
    <source>
        <strain evidence="7">cv. Tatra</strain>
        <tissue evidence="6">Young leaves</tissue>
    </source>
</reference>
<dbReference type="PROSITE" id="PS51203">
    <property type="entry name" value="CS"/>
    <property type="match status" value="1"/>
</dbReference>
<dbReference type="GO" id="GO:0006950">
    <property type="term" value="P:response to stress"/>
    <property type="evidence" value="ECO:0007669"/>
    <property type="project" value="UniProtKB-ARBA"/>
</dbReference>
<proteinExistence type="inferred from homology"/>
<organism evidence="6 7">
    <name type="scientific">Trifolium pratense</name>
    <name type="common">Red clover</name>
    <dbReference type="NCBI Taxonomy" id="57577"/>
    <lineage>
        <taxon>Eukaryota</taxon>
        <taxon>Viridiplantae</taxon>
        <taxon>Streptophyta</taxon>
        <taxon>Embryophyta</taxon>
        <taxon>Tracheophyta</taxon>
        <taxon>Spermatophyta</taxon>
        <taxon>Magnoliopsida</taxon>
        <taxon>eudicotyledons</taxon>
        <taxon>Gunneridae</taxon>
        <taxon>Pentapetalae</taxon>
        <taxon>rosids</taxon>
        <taxon>fabids</taxon>
        <taxon>Fabales</taxon>
        <taxon>Fabaceae</taxon>
        <taxon>Papilionoideae</taxon>
        <taxon>50 kb inversion clade</taxon>
        <taxon>NPAAA clade</taxon>
        <taxon>Hologalegina</taxon>
        <taxon>IRL clade</taxon>
        <taxon>Trifolieae</taxon>
        <taxon>Trifolium</taxon>
    </lineage>
</organism>
<dbReference type="STRING" id="57577.A0A2K3NRS4"/>
<dbReference type="EMBL" id="ASHM01000949">
    <property type="protein sequence ID" value="PNY05736.1"/>
    <property type="molecule type" value="Genomic_DNA"/>
</dbReference>
<evidence type="ECO:0000259" key="5">
    <source>
        <dbReference type="PROSITE" id="PS51203"/>
    </source>
</evidence>
<dbReference type="SUPFAM" id="SSF49764">
    <property type="entry name" value="HSP20-like chaperones"/>
    <property type="match status" value="1"/>
</dbReference>
<dbReference type="Proteomes" id="UP000236291">
    <property type="component" value="Unassembled WGS sequence"/>
</dbReference>
<gene>
    <name evidence="6" type="ORF">L195_g002191</name>
</gene>
<feature type="domain" description="CS" evidence="5">
    <location>
        <begin position="3"/>
        <end position="110"/>
    </location>
</feature>
<reference evidence="6 7" key="1">
    <citation type="journal article" date="2014" name="Am. J. Bot.">
        <title>Genome assembly and annotation for red clover (Trifolium pratense; Fabaceae).</title>
        <authorList>
            <person name="Istvanek J."/>
            <person name="Jaros M."/>
            <person name="Krenek A."/>
            <person name="Repkova J."/>
        </authorList>
    </citation>
    <scope>NUCLEOTIDE SEQUENCE [LARGE SCALE GENOMIC DNA]</scope>
    <source>
        <strain evidence="7">cv. Tatra</strain>
        <tissue evidence="6">Young leaves</tissue>
    </source>
</reference>
<dbReference type="Pfam" id="PF00011">
    <property type="entry name" value="HSP20"/>
    <property type="match status" value="1"/>
</dbReference>
<dbReference type="InterPro" id="IPR002068">
    <property type="entry name" value="A-crystallin/Hsp20_dom"/>
</dbReference>
<dbReference type="PROSITE" id="PS01031">
    <property type="entry name" value="SHSP"/>
    <property type="match status" value="1"/>
</dbReference>
<dbReference type="Gene3D" id="2.60.40.790">
    <property type="match status" value="1"/>
</dbReference>